<comment type="caution">
    <text evidence="8">The sequence shown here is derived from an EMBL/GenBank/DDBJ whole genome shotgun (WGS) entry which is preliminary data.</text>
</comment>
<feature type="transmembrane region" description="Helical" evidence="5">
    <location>
        <begin position="26"/>
        <end position="53"/>
    </location>
</feature>
<dbReference type="GO" id="GO:0008528">
    <property type="term" value="F:G protein-coupled peptide receptor activity"/>
    <property type="evidence" value="ECO:0007669"/>
    <property type="project" value="InterPro"/>
</dbReference>
<protein>
    <recommendedName>
        <fullName evidence="6">G-protein coupled receptors family 1 profile domain-containing protein</fullName>
    </recommendedName>
</protein>
<accession>A0A821TQT8</accession>
<keyword evidence="2 5" id="KW-0812">Transmembrane</keyword>
<dbReference type="PROSITE" id="PS50262">
    <property type="entry name" value="G_PROTEIN_RECEP_F1_2"/>
    <property type="match status" value="1"/>
</dbReference>
<feature type="transmembrane region" description="Helical" evidence="5">
    <location>
        <begin position="110"/>
        <end position="136"/>
    </location>
</feature>
<feature type="domain" description="G-protein coupled receptors family 1 profile" evidence="6">
    <location>
        <begin position="45"/>
        <end position="140"/>
    </location>
</feature>
<dbReference type="EMBL" id="CAJNYV010006059">
    <property type="protein sequence ID" value="CAF3798015.1"/>
    <property type="molecule type" value="Genomic_DNA"/>
</dbReference>
<dbReference type="AlphaFoldDB" id="A0A821TQT8"/>
<evidence type="ECO:0000259" key="6">
    <source>
        <dbReference type="PROSITE" id="PS50262"/>
    </source>
</evidence>
<evidence type="ECO:0000256" key="4">
    <source>
        <dbReference type="ARBA" id="ARBA00023136"/>
    </source>
</evidence>
<name>A0A821TQT8_9BILA</name>
<evidence type="ECO:0000313" key="8">
    <source>
        <dbReference type="EMBL" id="CAF4876946.1"/>
    </source>
</evidence>
<keyword evidence="3 5" id="KW-1133">Transmembrane helix</keyword>
<evidence type="ECO:0000256" key="5">
    <source>
        <dbReference type="SAM" id="Phobius"/>
    </source>
</evidence>
<dbReference type="InterPro" id="IPR017452">
    <property type="entry name" value="GPCR_Rhodpsn_7TM"/>
</dbReference>
<evidence type="ECO:0000313" key="9">
    <source>
        <dbReference type="Proteomes" id="UP000663838"/>
    </source>
</evidence>
<evidence type="ECO:0000256" key="1">
    <source>
        <dbReference type="ARBA" id="ARBA00004370"/>
    </source>
</evidence>
<dbReference type="InterPro" id="IPR052954">
    <property type="entry name" value="GPCR-Ligand_Int"/>
</dbReference>
<dbReference type="GO" id="GO:0016020">
    <property type="term" value="C:membrane"/>
    <property type="evidence" value="ECO:0007669"/>
    <property type="project" value="UniProtKB-SubCell"/>
</dbReference>
<dbReference type="Proteomes" id="UP000663838">
    <property type="component" value="Unassembled WGS sequence"/>
</dbReference>
<evidence type="ECO:0000256" key="3">
    <source>
        <dbReference type="ARBA" id="ARBA00022989"/>
    </source>
</evidence>
<proteinExistence type="predicted"/>
<keyword evidence="4 5" id="KW-0472">Membrane</keyword>
<feature type="transmembrane region" description="Helical" evidence="5">
    <location>
        <begin position="65"/>
        <end position="90"/>
    </location>
</feature>
<dbReference type="PANTHER" id="PTHR46641">
    <property type="entry name" value="FMRFAMIDE RECEPTOR-RELATED"/>
    <property type="match status" value="1"/>
</dbReference>
<comment type="subcellular location">
    <subcellularLocation>
        <location evidence="1">Membrane</location>
    </subcellularLocation>
</comment>
<dbReference type="EMBL" id="CAJOBS010004227">
    <property type="protein sequence ID" value="CAF4876946.1"/>
    <property type="molecule type" value="Genomic_DNA"/>
</dbReference>
<evidence type="ECO:0000313" key="7">
    <source>
        <dbReference type="EMBL" id="CAF3798015.1"/>
    </source>
</evidence>
<dbReference type="SUPFAM" id="SSF81321">
    <property type="entry name" value="Family A G protein-coupled receptor-like"/>
    <property type="match status" value="1"/>
</dbReference>
<dbReference type="Proteomes" id="UP000663865">
    <property type="component" value="Unassembled WGS sequence"/>
</dbReference>
<dbReference type="Gene3D" id="1.20.1070.10">
    <property type="entry name" value="Rhodopsin 7-helix transmembrane proteins"/>
    <property type="match status" value="1"/>
</dbReference>
<evidence type="ECO:0000256" key="2">
    <source>
        <dbReference type="ARBA" id="ARBA00022692"/>
    </source>
</evidence>
<organism evidence="8 9">
    <name type="scientific">Rotaria socialis</name>
    <dbReference type="NCBI Taxonomy" id="392032"/>
    <lineage>
        <taxon>Eukaryota</taxon>
        <taxon>Metazoa</taxon>
        <taxon>Spiralia</taxon>
        <taxon>Gnathifera</taxon>
        <taxon>Rotifera</taxon>
        <taxon>Eurotatoria</taxon>
        <taxon>Bdelloidea</taxon>
        <taxon>Philodinida</taxon>
        <taxon>Philodinidae</taxon>
        <taxon>Rotaria</taxon>
    </lineage>
</organism>
<reference evidence="8" key="1">
    <citation type="submission" date="2021-02" db="EMBL/GenBank/DDBJ databases">
        <authorList>
            <person name="Nowell W R."/>
        </authorList>
    </citation>
    <scope>NUCLEOTIDE SEQUENCE</scope>
</reference>
<dbReference type="InterPro" id="IPR019427">
    <property type="entry name" value="7TM_GPCR_serpentine_rcpt_Srw"/>
</dbReference>
<sequence>MLFILSQMNCTEESSRLAETDFLSSFAFWTLGVISIILSLFANAGNLINLFVLTRRHMRSTMTTLLVTLAWADLVPPTVVSLNNVLFYYFLPHLNDSSTFLTIHIVTRALFNVLANIFTTFSNWLVVLITTFRLIVVKVM</sequence>
<dbReference type="Pfam" id="PF10324">
    <property type="entry name" value="7TM_GPCR_Srw"/>
    <property type="match status" value="1"/>
</dbReference>
<dbReference type="PANTHER" id="PTHR46641:SF2">
    <property type="entry name" value="FMRFAMIDE RECEPTOR"/>
    <property type="match status" value="1"/>
</dbReference>
<gene>
    <name evidence="7" type="ORF">KIK155_LOCUS32264</name>
    <name evidence="8" type="ORF">TOA249_LOCUS28942</name>
</gene>